<evidence type="ECO:0000313" key="2">
    <source>
        <dbReference type="EMBL" id="CAD6255096.1"/>
    </source>
</evidence>
<dbReference type="InterPro" id="IPR045889">
    <property type="entry name" value="MES/HNL"/>
</dbReference>
<gene>
    <name evidence="2" type="ORF">NCGR_LOCUS38692</name>
</gene>
<protein>
    <recommendedName>
        <fullName evidence="1">AB hydrolase-1 domain-containing protein</fullName>
    </recommendedName>
</protein>
<dbReference type="Proteomes" id="UP000604825">
    <property type="component" value="Unassembled WGS sequence"/>
</dbReference>
<evidence type="ECO:0000259" key="1">
    <source>
        <dbReference type="Pfam" id="PF12697"/>
    </source>
</evidence>
<dbReference type="PANTHER" id="PTHR10992">
    <property type="entry name" value="METHYLESTERASE FAMILY MEMBER"/>
    <property type="match status" value="1"/>
</dbReference>
<dbReference type="GO" id="GO:0080032">
    <property type="term" value="F:methyl jasmonate esterase activity"/>
    <property type="evidence" value="ECO:0007669"/>
    <property type="project" value="TreeGrafter"/>
</dbReference>
<dbReference type="AlphaFoldDB" id="A0A811QH00"/>
<dbReference type="Pfam" id="PF12697">
    <property type="entry name" value="Abhydrolase_6"/>
    <property type="match status" value="1"/>
</dbReference>
<dbReference type="InterPro" id="IPR000073">
    <property type="entry name" value="AB_hydrolase_1"/>
</dbReference>
<dbReference type="SUPFAM" id="SSF53474">
    <property type="entry name" value="alpha/beta-Hydrolases"/>
    <property type="match status" value="1"/>
</dbReference>
<accession>A0A811QH00</accession>
<dbReference type="PANTHER" id="PTHR10992:SF1032">
    <property type="entry name" value="METHYLESTERASE 17"/>
    <property type="match status" value="1"/>
</dbReference>
<dbReference type="InterPro" id="IPR029058">
    <property type="entry name" value="AB_hydrolase_fold"/>
</dbReference>
<dbReference type="GO" id="GO:0080031">
    <property type="term" value="F:methyl salicylate esterase activity"/>
    <property type="evidence" value="ECO:0007669"/>
    <property type="project" value="TreeGrafter"/>
</dbReference>
<dbReference type="GO" id="GO:0009696">
    <property type="term" value="P:salicylic acid metabolic process"/>
    <property type="evidence" value="ECO:0007669"/>
    <property type="project" value="TreeGrafter"/>
</dbReference>
<dbReference type="Gene3D" id="3.40.50.1820">
    <property type="entry name" value="alpha/beta hydrolase"/>
    <property type="match status" value="1"/>
</dbReference>
<reference evidence="2" key="1">
    <citation type="submission" date="2020-10" db="EMBL/GenBank/DDBJ databases">
        <authorList>
            <person name="Han B."/>
            <person name="Lu T."/>
            <person name="Zhao Q."/>
            <person name="Huang X."/>
            <person name="Zhao Y."/>
        </authorList>
    </citation>
    <scope>NUCLEOTIDE SEQUENCE</scope>
</reference>
<dbReference type="OrthoDB" id="1263307at2759"/>
<comment type="caution">
    <text evidence="2">The sequence shown here is derived from an EMBL/GenBank/DDBJ whole genome shotgun (WGS) entry which is preliminary data.</text>
</comment>
<dbReference type="EMBL" id="CAJGYO010000009">
    <property type="protein sequence ID" value="CAD6255096.1"/>
    <property type="molecule type" value="Genomic_DNA"/>
</dbReference>
<proteinExistence type="predicted"/>
<organism evidence="2 3">
    <name type="scientific">Miscanthus lutarioriparius</name>
    <dbReference type="NCBI Taxonomy" id="422564"/>
    <lineage>
        <taxon>Eukaryota</taxon>
        <taxon>Viridiplantae</taxon>
        <taxon>Streptophyta</taxon>
        <taxon>Embryophyta</taxon>
        <taxon>Tracheophyta</taxon>
        <taxon>Spermatophyta</taxon>
        <taxon>Magnoliopsida</taxon>
        <taxon>Liliopsida</taxon>
        <taxon>Poales</taxon>
        <taxon>Poaceae</taxon>
        <taxon>PACMAD clade</taxon>
        <taxon>Panicoideae</taxon>
        <taxon>Andropogonodae</taxon>
        <taxon>Andropogoneae</taxon>
        <taxon>Saccharinae</taxon>
        <taxon>Miscanthus</taxon>
    </lineage>
</organism>
<sequence length="274" mass="30572">MEASGEVYKANNEHFVLVHGAGHGGWCWFKLACLLRGSSHRVSCIDLTGAAGSLVDPDDVRSFDATRRSPTSWPPCRTATSVTVACQVILVGHSAGGLSVTHAMHLFRDKIKQAIFIAATMLPFGYQTEQDIKDVIHHFPYAYCFVQLLFISGNRNLGDGRPPTSVALREEHQRTILYHQCSHEDSTLASIRLRPWPAALSTARFGHVDDGAKSSVDAVRRVYIKTTNDHMVKPEQQEAMIRRWLLSEVAAMDTDHSPFFSEPERLFELILKSL</sequence>
<dbReference type="GO" id="GO:0080030">
    <property type="term" value="F:methyl indole-3-acetate esterase activity"/>
    <property type="evidence" value="ECO:0007669"/>
    <property type="project" value="TreeGrafter"/>
</dbReference>
<feature type="domain" description="AB hydrolase-1" evidence="1">
    <location>
        <begin position="15"/>
        <end position="268"/>
    </location>
</feature>
<keyword evidence="3" id="KW-1185">Reference proteome</keyword>
<dbReference type="GO" id="GO:0009694">
    <property type="term" value="P:jasmonic acid metabolic process"/>
    <property type="evidence" value="ECO:0007669"/>
    <property type="project" value="TreeGrafter"/>
</dbReference>
<evidence type="ECO:0000313" key="3">
    <source>
        <dbReference type="Proteomes" id="UP000604825"/>
    </source>
</evidence>
<name>A0A811QH00_9POAL</name>